<dbReference type="Proteomes" id="UP000676325">
    <property type="component" value="Unassembled WGS sequence"/>
</dbReference>
<evidence type="ECO:0000313" key="2">
    <source>
        <dbReference type="Proteomes" id="UP000676325"/>
    </source>
</evidence>
<keyword evidence="2" id="KW-1185">Reference proteome</keyword>
<gene>
    <name evidence="1" type="ORF">KDK95_04580</name>
</gene>
<organism evidence="1 2">
    <name type="scientific">Actinospica acidithermotolerans</name>
    <dbReference type="NCBI Taxonomy" id="2828514"/>
    <lineage>
        <taxon>Bacteria</taxon>
        <taxon>Bacillati</taxon>
        <taxon>Actinomycetota</taxon>
        <taxon>Actinomycetes</taxon>
        <taxon>Catenulisporales</taxon>
        <taxon>Actinospicaceae</taxon>
        <taxon>Actinospica</taxon>
    </lineage>
</organism>
<reference evidence="1" key="1">
    <citation type="submission" date="2021-04" db="EMBL/GenBank/DDBJ databases">
        <title>Genome based classification of Actinospica acidithermotolerans sp. nov., an actinobacterium isolated from an Indonesian hot spring.</title>
        <authorList>
            <person name="Kusuma A.B."/>
            <person name="Putra K.E."/>
            <person name="Nafisah S."/>
            <person name="Loh J."/>
            <person name="Nouioui I."/>
            <person name="Goodfellow M."/>
        </authorList>
    </citation>
    <scope>NUCLEOTIDE SEQUENCE</scope>
    <source>
        <strain evidence="1">MGRD01-02</strain>
    </source>
</reference>
<protein>
    <submittedName>
        <fullName evidence="1">DUF3140 domain-containing protein</fullName>
    </submittedName>
</protein>
<name>A0A941E5P4_9ACTN</name>
<evidence type="ECO:0000313" key="1">
    <source>
        <dbReference type="EMBL" id="MBR7825571.1"/>
    </source>
</evidence>
<sequence length="113" mass="12989">MSHAIVSDELWQDFHAVVNMTSRELEDWLRTEDAHEATEPLPDQAGGHGRGHDVLRILGKRRTDLDRHDETVMREVVETVSAQRDEQYTTKPGDTVWRHRLMCLGHDPLKPVG</sequence>
<proteinExistence type="predicted"/>
<dbReference type="RefSeq" id="WP_212516726.1">
    <property type="nucleotide sequence ID" value="NZ_JAGSOH010000007.1"/>
</dbReference>
<dbReference type="PANTHER" id="PTHR40630:SF1">
    <property type="entry name" value="DNA-BINDING PROTEIN"/>
    <property type="match status" value="1"/>
</dbReference>
<accession>A0A941E5P4</accession>
<dbReference type="PANTHER" id="PTHR40630">
    <property type="entry name" value="POSSIBLE DNA-BINDING PROTEIN"/>
    <property type="match status" value="1"/>
</dbReference>
<dbReference type="EMBL" id="JAGSOH010000007">
    <property type="protein sequence ID" value="MBR7825571.1"/>
    <property type="molecule type" value="Genomic_DNA"/>
</dbReference>
<comment type="caution">
    <text evidence="1">The sequence shown here is derived from an EMBL/GenBank/DDBJ whole genome shotgun (WGS) entry which is preliminary data.</text>
</comment>
<dbReference type="Pfam" id="PF11338">
    <property type="entry name" value="DUF3140"/>
    <property type="match status" value="1"/>
</dbReference>
<dbReference type="InterPro" id="IPR021487">
    <property type="entry name" value="DUF3140"/>
</dbReference>
<dbReference type="AlphaFoldDB" id="A0A941E5P4"/>